<protein>
    <submittedName>
        <fullName evidence="3">Tetratricopeptide repeat protein</fullName>
    </submittedName>
</protein>
<accession>A0A538ST03</accession>
<dbReference type="PANTHER" id="PTHR45588">
    <property type="entry name" value="TPR DOMAIN-CONTAINING PROTEIN"/>
    <property type="match status" value="1"/>
</dbReference>
<keyword evidence="1" id="KW-0802">TPR repeat</keyword>
<dbReference type="Proteomes" id="UP000319829">
    <property type="component" value="Unassembled WGS sequence"/>
</dbReference>
<dbReference type="AlphaFoldDB" id="A0A538ST03"/>
<sequence length="503" mass="56056">MARRTMLFWGSLLSLIFSGTAGADVPLYAGLGTLHHVVTTRSPIAQKYFDQGLKLCYAFNHDEAIRAFREVVRLDPSCAMGHWGIAYALGPNVNLPVDPDREKEAFAEARKARALGAKATARERGYIEALGRRYSDDPKADLHALDVAFADAMRDLSAKYPDDLDVSVIHAEALLDVTPWDWWTRDGKPQPGTVEAVEALTRVLRKNPSHVGANHLYIHALEESPNPARALPAANRLAALAPNAGHLVHMPSHIYMLLGRYHQSAELNRKAIGIDLAYIEKEKPQGVYPHMYLSHNMHMAWAAMSFEGRSKEAIRMARTLADHVPVDMVRSMPPMEFWLPVPYFALARFAKWDEILREPAPAQDMRYTKGMWHYARGMAFALKLAASVLNGECAMRAGRHEEAVQSFRSAVAQEDSLHYDEPPAWYYPVRQSLGAALLKAGKPADAEAVYRADLKRYPDNGWSLCGLAEALNARGRVTEGLKVKKRFARAWARADVKLSGSVL</sequence>
<dbReference type="PROSITE" id="PS50005">
    <property type="entry name" value="TPR"/>
    <property type="match status" value="1"/>
</dbReference>
<gene>
    <name evidence="3" type="ORF">E6K74_05975</name>
</gene>
<dbReference type="Gene3D" id="1.25.40.10">
    <property type="entry name" value="Tetratricopeptide repeat domain"/>
    <property type="match status" value="2"/>
</dbReference>
<name>A0A538ST03_UNCEI</name>
<evidence type="ECO:0000256" key="2">
    <source>
        <dbReference type="SAM" id="SignalP"/>
    </source>
</evidence>
<feature type="chain" id="PRO_5021899589" evidence="2">
    <location>
        <begin position="24"/>
        <end position="503"/>
    </location>
</feature>
<organism evidence="3 4">
    <name type="scientific">Eiseniibacteriota bacterium</name>
    <dbReference type="NCBI Taxonomy" id="2212470"/>
    <lineage>
        <taxon>Bacteria</taxon>
        <taxon>Candidatus Eiseniibacteriota</taxon>
    </lineage>
</organism>
<comment type="caution">
    <text evidence="3">The sequence shown here is derived from an EMBL/GenBank/DDBJ whole genome shotgun (WGS) entry which is preliminary data.</text>
</comment>
<dbReference type="EMBL" id="VBOU01000071">
    <property type="protein sequence ID" value="TMQ54497.1"/>
    <property type="molecule type" value="Genomic_DNA"/>
</dbReference>
<dbReference type="SMART" id="SM00028">
    <property type="entry name" value="TPR"/>
    <property type="match status" value="3"/>
</dbReference>
<dbReference type="InterPro" id="IPR019734">
    <property type="entry name" value="TPR_rpt"/>
</dbReference>
<keyword evidence="2" id="KW-0732">Signal</keyword>
<dbReference type="SUPFAM" id="SSF48452">
    <property type="entry name" value="TPR-like"/>
    <property type="match status" value="1"/>
</dbReference>
<proteinExistence type="predicted"/>
<dbReference type="Pfam" id="PF13432">
    <property type="entry name" value="TPR_16"/>
    <property type="match status" value="2"/>
</dbReference>
<evidence type="ECO:0000313" key="4">
    <source>
        <dbReference type="Proteomes" id="UP000319829"/>
    </source>
</evidence>
<feature type="repeat" description="TPR" evidence="1">
    <location>
        <begin position="45"/>
        <end position="78"/>
    </location>
</feature>
<dbReference type="PANTHER" id="PTHR45588:SF1">
    <property type="entry name" value="WW DOMAIN-CONTAINING PROTEIN"/>
    <property type="match status" value="1"/>
</dbReference>
<feature type="signal peptide" evidence="2">
    <location>
        <begin position="1"/>
        <end position="23"/>
    </location>
</feature>
<reference evidence="3 4" key="1">
    <citation type="journal article" date="2019" name="Nat. Microbiol.">
        <title>Mediterranean grassland soil C-N compound turnover is dependent on rainfall and depth, and is mediated by genomically divergent microorganisms.</title>
        <authorList>
            <person name="Diamond S."/>
            <person name="Andeer P.F."/>
            <person name="Li Z."/>
            <person name="Crits-Christoph A."/>
            <person name="Burstein D."/>
            <person name="Anantharaman K."/>
            <person name="Lane K.R."/>
            <person name="Thomas B.C."/>
            <person name="Pan C."/>
            <person name="Northen T.R."/>
            <person name="Banfield J.F."/>
        </authorList>
    </citation>
    <scope>NUCLEOTIDE SEQUENCE [LARGE SCALE GENOMIC DNA]</scope>
    <source>
        <strain evidence="3">WS_4</strain>
    </source>
</reference>
<evidence type="ECO:0000256" key="1">
    <source>
        <dbReference type="PROSITE-ProRule" id="PRU00339"/>
    </source>
</evidence>
<evidence type="ECO:0000313" key="3">
    <source>
        <dbReference type="EMBL" id="TMQ54497.1"/>
    </source>
</evidence>
<dbReference type="InterPro" id="IPR011990">
    <property type="entry name" value="TPR-like_helical_dom_sf"/>
</dbReference>